<name>A0A1E4TA48_9ASCO</name>
<sequence>MRMYALGSNSCGKLGIGTEEDSNQPVLVQGLPEGVIQLVASGGNHTVVLINGVLYGCGADDCGQLGGMGNCVVFRRVPFDIADQIVYVSCGWEDTLVSCKSGKVYISTNIGFECVGKVDSIKKTASCMKHHLILSHCSRLYHYGNGKVIGSNSEKSSVTEIAQHIVDIAAGRSFYVTIGKNGVLEISQHGRVPKEVMNVPSIGDVSHLQATWSAVFVESNNKIVSWGKNVLDQLFPNDESVEQFSVGSSHGLCIINNQCYAWGWNEHGNCGNNEKQTNGLHLISVSNPKAVFAGAAASFILAD</sequence>
<dbReference type="PRINTS" id="PR00633">
    <property type="entry name" value="RCCNDNSATION"/>
</dbReference>
<proteinExistence type="predicted"/>
<dbReference type="GO" id="GO:0005737">
    <property type="term" value="C:cytoplasm"/>
    <property type="evidence" value="ECO:0007669"/>
    <property type="project" value="TreeGrafter"/>
</dbReference>
<dbReference type="InterPro" id="IPR000408">
    <property type="entry name" value="Reg_chr_condens"/>
</dbReference>
<accession>A0A1E4TA48</accession>
<keyword evidence="4" id="KW-1185">Reference proteome</keyword>
<dbReference type="InterPro" id="IPR051709">
    <property type="entry name" value="Ub-ligase/GTPase-reg"/>
</dbReference>
<dbReference type="Pfam" id="PF00415">
    <property type="entry name" value="RCC1"/>
    <property type="match status" value="1"/>
</dbReference>
<dbReference type="Gene3D" id="2.130.10.30">
    <property type="entry name" value="Regulator of chromosome condensation 1/beta-lactamase-inhibitor protein II"/>
    <property type="match status" value="2"/>
</dbReference>
<dbReference type="PROSITE" id="PS00626">
    <property type="entry name" value="RCC1_2"/>
    <property type="match status" value="1"/>
</dbReference>
<gene>
    <name evidence="3" type="ORF">CANCADRAFT_125602</name>
</gene>
<dbReference type="PROSITE" id="PS50012">
    <property type="entry name" value="RCC1_3"/>
    <property type="match status" value="1"/>
</dbReference>
<dbReference type="EMBL" id="KV453843">
    <property type="protein sequence ID" value="ODV88583.1"/>
    <property type="molecule type" value="Genomic_DNA"/>
</dbReference>
<dbReference type="SUPFAM" id="SSF50985">
    <property type="entry name" value="RCC1/BLIP-II"/>
    <property type="match status" value="1"/>
</dbReference>
<evidence type="ECO:0000256" key="2">
    <source>
        <dbReference type="PROSITE-ProRule" id="PRU00235"/>
    </source>
</evidence>
<organism evidence="3 4">
    <name type="scientific">Tortispora caseinolytica NRRL Y-17796</name>
    <dbReference type="NCBI Taxonomy" id="767744"/>
    <lineage>
        <taxon>Eukaryota</taxon>
        <taxon>Fungi</taxon>
        <taxon>Dikarya</taxon>
        <taxon>Ascomycota</taxon>
        <taxon>Saccharomycotina</taxon>
        <taxon>Trigonopsidomycetes</taxon>
        <taxon>Trigonopsidales</taxon>
        <taxon>Trigonopsidaceae</taxon>
        <taxon>Tortispora</taxon>
    </lineage>
</organism>
<dbReference type="InterPro" id="IPR009091">
    <property type="entry name" value="RCC1/BLIP-II"/>
</dbReference>
<evidence type="ECO:0000256" key="1">
    <source>
        <dbReference type="ARBA" id="ARBA00022737"/>
    </source>
</evidence>
<dbReference type="Proteomes" id="UP000095023">
    <property type="component" value="Unassembled WGS sequence"/>
</dbReference>
<feature type="repeat" description="RCC1" evidence="2">
    <location>
        <begin position="1"/>
        <end position="52"/>
    </location>
</feature>
<dbReference type="AlphaFoldDB" id="A0A1E4TA48"/>
<reference evidence="4" key="1">
    <citation type="submission" date="2016-02" db="EMBL/GenBank/DDBJ databases">
        <title>Comparative genomics of biotechnologically important yeasts.</title>
        <authorList>
            <consortium name="DOE Joint Genome Institute"/>
            <person name="Riley R."/>
            <person name="Haridas S."/>
            <person name="Wolfe K.H."/>
            <person name="Lopes M.R."/>
            <person name="Hittinger C.T."/>
            <person name="Goker M."/>
            <person name="Salamov A."/>
            <person name="Wisecaver J."/>
            <person name="Long T.M."/>
            <person name="Aerts A.L."/>
            <person name="Barry K."/>
            <person name="Choi C."/>
            <person name="Clum A."/>
            <person name="Coughlan A.Y."/>
            <person name="Deshpande S."/>
            <person name="Douglass A.P."/>
            <person name="Hanson S.J."/>
            <person name="Klenk H.-P."/>
            <person name="Labutti K."/>
            <person name="Lapidus A."/>
            <person name="Lindquist E."/>
            <person name="Lipzen A."/>
            <person name="Meier-Kolthoff J.P."/>
            <person name="Ohm R.A."/>
            <person name="Otillar R.P."/>
            <person name="Pangilinan J."/>
            <person name="Peng Y."/>
            <person name="Rokas A."/>
            <person name="Rosa C.A."/>
            <person name="Scheuner C."/>
            <person name="Sibirny A.A."/>
            <person name="Slot J.C."/>
            <person name="Stielow J.B."/>
            <person name="Sun H."/>
            <person name="Kurtzman C.P."/>
            <person name="Blackwell M."/>
            <person name="Jeffries T.W."/>
            <person name="Grigoriev I.V."/>
        </authorList>
    </citation>
    <scope>NUCLEOTIDE SEQUENCE [LARGE SCALE GENOMIC DNA]</scope>
    <source>
        <strain evidence="4">NRRL Y-17796</strain>
    </source>
</reference>
<evidence type="ECO:0000313" key="3">
    <source>
        <dbReference type="EMBL" id="ODV88583.1"/>
    </source>
</evidence>
<evidence type="ECO:0000313" key="4">
    <source>
        <dbReference type="Proteomes" id="UP000095023"/>
    </source>
</evidence>
<dbReference type="OrthoDB" id="5370059at2759"/>
<dbReference type="PANTHER" id="PTHR45622:SF70">
    <property type="entry name" value="SECRETION-REGULATING GUANINE NUCLEOTIDE EXCHANGE FACTOR"/>
    <property type="match status" value="1"/>
</dbReference>
<protein>
    <submittedName>
        <fullName evidence="3">Uncharacterized protein</fullName>
    </submittedName>
</protein>
<keyword evidence="1" id="KW-0677">Repeat</keyword>
<dbReference type="PANTHER" id="PTHR45622">
    <property type="entry name" value="UBIQUITIN-PROTEIN LIGASE E3A-RELATED"/>
    <property type="match status" value="1"/>
</dbReference>